<accession>A0A6J5LW05</accession>
<dbReference type="InterPro" id="IPR027417">
    <property type="entry name" value="P-loop_NTPase"/>
</dbReference>
<reference evidence="1" key="1">
    <citation type="submission" date="2020-04" db="EMBL/GenBank/DDBJ databases">
        <authorList>
            <person name="Chiriac C."/>
            <person name="Salcher M."/>
            <person name="Ghai R."/>
            <person name="Kavagutti S V."/>
        </authorList>
    </citation>
    <scope>NUCLEOTIDE SEQUENCE</scope>
</reference>
<evidence type="ECO:0000313" key="1">
    <source>
        <dbReference type="EMBL" id="CAB4137283.1"/>
    </source>
</evidence>
<dbReference type="Gene3D" id="3.30.420.240">
    <property type="match status" value="1"/>
</dbReference>
<dbReference type="EMBL" id="LR796333">
    <property type="protein sequence ID" value="CAB4137283.1"/>
    <property type="molecule type" value="Genomic_DNA"/>
</dbReference>
<dbReference type="Gene3D" id="3.40.50.300">
    <property type="entry name" value="P-loop containing nucleotide triphosphate hydrolases"/>
    <property type="match status" value="1"/>
</dbReference>
<proteinExistence type="predicted"/>
<name>A0A6J5LW05_9CAUD</name>
<organism evidence="1">
    <name type="scientific">uncultured Caudovirales phage</name>
    <dbReference type="NCBI Taxonomy" id="2100421"/>
    <lineage>
        <taxon>Viruses</taxon>
        <taxon>Duplodnaviria</taxon>
        <taxon>Heunggongvirae</taxon>
        <taxon>Uroviricota</taxon>
        <taxon>Caudoviricetes</taxon>
        <taxon>Peduoviridae</taxon>
        <taxon>Maltschvirus</taxon>
        <taxon>Maltschvirus maltsch</taxon>
    </lineage>
</organism>
<protein>
    <submittedName>
        <fullName evidence="1">Terminase-like family</fullName>
    </submittedName>
</protein>
<gene>
    <name evidence="1" type="ORF">UFOVP321_18</name>
</gene>
<sequence>MIIELPEPHKNQLGIIESEARFRVVMCGRRFGKSELSQVEIIKNAIVGQSVAYITPTYNLAKTFFDKLAKAVPFASNRSDLTIEFPNGGSVQFFTGERLDNLRGRKFHLVVVDEASFIPNLEDGWLNSIRPTLTDYKGKALFLSTPKGKNYFYSLFMKGNSGEEDWQSFKFSTYDNPYIDKSEVDSARMQLPEVVFEQEYMANPAENAANPFGSAFIRQCIYPMSTNPVACYGIDLAKSVDFTVITGLDKNGSVCHFERFQKDWRQTKEYIINLPKAPILMDSTGVGDPIFEDMQREGLDVQGYKFSSTSKQMLMEGLASAIHQRKITYPSGPIVDELEIFEYQYTSYGVRYGAPVSFHDDCVVSLALAWQHLQKNVGSGRYSFC</sequence>
<dbReference type="Pfam" id="PF03237">
    <property type="entry name" value="Terminase_6N"/>
    <property type="match status" value="1"/>
</dbReference>